<dbReference type="InterPro" id="IPR025483">
    <property type="entry name" value="Lipase_euk"/>
</dbReference>
<dbReference type="PIRSF" id="PIRSF000862">
    <property type="entry name" value="Steryl_ester_lip"/>
    <property type="match status" value="1"/>
</dbReference>
<feature type="domain" description="AB hydrolase-1" evidence="9">
    <location>
        <begin position="81"/>
        <end position="207"/>
    </location>
</feature>
<dbReference type="InterPro" id="IPR029058">
    <property type="entry name" value="AB_hydrolase_fold"/>
</dbReference>
<feature type="active site" description="Charge relay system" evidence="8">
    <location>
        <position position="373"/>
    </location>
</feature>
<comment type="similarity">
    <text evidence="1 7">Belongs to the AB hydrolase superfamily. Lipase family.</text>
</comment>
<sequence length="402" mass="46125">MRNNMQYSKYWLNGLSLAIQLAISGAGFLEQNYPPSVIEDAHLTTLELLAKYNYPNEAHFVTTSDNYILGMHRIPRPGAQPVLLVHGLLDSSSTWIMMGPQSGLAYYLYDSGYDVWLGNCRGNTYSRNHTSLNPNKDRAFWNFSWHEMGIYDLPAMIDTVLDVSGFKKLTYYGHSQGTTVFFVMASSLPAYNDNVHLMNALAPAVFVQHTKTPLLDMGLSMKNVFLTDNGPSEIMPRSEMGLDFCFMSSYWLKFCMRFTRLLFGGNGKSHNKTMYPVMFGHCPAGCSTLQVNHFLQMVRSGRFRPYNFYLKRNQRIYGTSKPPDYQLQRVTAPIALYFTKDDFLTVPEDVQRLAKQLPKVVVNHLYENPEWNHVDMVWAPNLRQEAQPQMMANSKKWETTDE</sequence>
<dbReference type="OrthoDB" id="9974421at2759"/>
<evidence type="ECO:0000313" key="10">
    <source>
        <dbReference type="Proteomes" id="UP000504634"/>
    </source>
</evidence>
<evidence type="ECO:0000256" key="4">
    <source>
        <dbReference type="ARBA" id="ARBA00022963"/>
    </source>
</evidence>
<evidence type="ECO:0000256" key="6">
    <source>
        <dbReference type="ARBA" id="ARBA00023180"/>
    </source>
</evidence>
<dbReference type="PANTHER" id="PTHR11005">
    <property type="entry name" value="LYSOSOMAL ACID LIPASE-RELATED"/>
    <property type="match status" value="1"/>
</dbReference>
<evidence type="ECO:0000256" key="8">
    <source>
        <dbReference type="PIRSR" id="PIRSR000862-1"/>
    </source>
</evidence>
<evidence type="ECO:0000256" key="5">
    <source>
        <dbReference type="ARBA" id="ARBA00023098"/>
    </source>
</evidence>
<dbReference type="GO" id="GO:0016788">
    <property type="term" value="F:hydrolase activity, acting on ester bonds"/>
    <property type="evidence" value="ECO:0007669"/>
    <property type="project" value="InterPro"/>
</dbReference>
<evidence type="ECO:0000256" key="3">
    <source>
        <dbReference type="ARBA" id="ARBA00022801"/>
    </source>
</evidence>
<evidence type="ECO:0000313" key="11">
    <source>
        <dbReference type="RefSeq" id="XP_030383202.1"/>
    </source>
</evidence>
<gene>
    <name evidence="11" type="primary">LOC115630691</name>
</gene>
<evidence type="ECO:0000256" key="1">
    <source>
        <dbReference type="ARBA" id="ARBA00010701"/>
    </source>
</evidence>
<keyword evidence="10" id="KW-1185">Reference proteome</keyword>
<dbReference type="GO" id="GO:0016042">
    <property type="term" value="P:lipid catabolic process"/>
    <property type="evidence" value="ECO:0007669"/>
    <property type="project" value="UniProtKB-KW"/>
</dbReference>
<keyword evidence="3 7" id="KW-0378">Hydrolase</keyword>
<accession>A0A6J2U7R0</accession>
<evidence type="ECO:0000256" key="2">
    <source>
        <dbReference type="ARBA" id="ARBA00022729"/>
    </source>
</evidence>
<keyword evidence="4 7" id="KW-0442">Lipid degradation</keyword>
<protein>
    <recommendedName>
        <fullName evidence="7">Lipase</fullName>
    </recommendedName>
</protein>
<dbReference type="AlphaFoldDB" id="A0A6J2U7R0"/>
<name>A0A6J2U7R0_DROLE</name>
<dbReference type="InterPro" id="IPR000073">
    <property type="entry name" value="AB_hydrolase_1"/>
</dbReference>
<feature type="active site" description="Nucleophile" evidence="8">
    <location>
        <position position="175"/>
    </location>
</feature>
<dbReference type="Pfam" id="PF00561">
    <property type="entry name" value="Abhydrolase_1"/>
    <property type="match status" value="1"/>
</dbReference>
<dbReference type="RefSeq" id="XP_030383202.1">
    <property type="nucleotide sequence ID" value="XM_030527342.1"/>
</dbReference>
<evidence type="ECO:0000259" key="9">
    <source>
        <dbReference type="Pfam" id="PF00561"/>
    </source>
</evidence>
<keyword evidence="5" id="KW-0443">Lipid metabolism</keyword>
<proteinExistence type="inferred from homology"/>
<feature type="active site" description="Charge relay system" evidence="8">
    <location>
        <position position="342"/>
    </location>
</feature>
<dbReference type="GeneID" id="115630691"/>
<dbReference type="SUPFAM" id="SSF53474">
    <property type="entry name" value="alpha/beta-Hydrolases"/>
    <property type="match status" value="1"/>
</dbReference>
<keyword evidence="2" id="KW-0732">Signal</keyword>
<reference evidence="11" key="1">
    <citation type="submission" date="2025-08" db="UniProtKB">
        <authorList>
            <consortium name="RefSeq"/>
        </authorList>
    </citation>
    <scope>IDENTIFICATION</scope>
    <source>
        <strain evidence="11">11010-0011.00</strain>
        <tissue evidence="11">Whole body</tissue>
    </source>
</reference>
<dbReference type="Gene3D" id="3.40.50.1820">
    <property type="entry name" value="alpha/beta hydrolase"/>
    <property type="match status" value="1"/>
</dbReference>
<dbReference type="FunFam" id="3.40.50.1820:FF:000057">
    <property type="entry name" value="Lipase"/>
    <property type="match status" value="1"/>
</dbReference>
<organism evidence="10 11">
    <name type="scientific">Drosophila lebanonensis</name>
    <name type="common">Fruit fly</name>
    <name type="synonym">Scaptodrosophila lebanonensis</name>
    <dbReference type="NCBI Taxonomy" id="7225"/>
    <lineage>
        <taxon>Eukaryota</taxon>
        <taxon>Metazoa</taxon>
        <taxon>Ecdysozoa</taxon>
        <taxon>Arthropoda</taxon>
        <taxon>Hexapoda</taxon>
        <taxon>Insecta</taxon>
        <taxon>Pterygota</taxon>
        <taxon>Neoptera</taxon>
        <taxon>Endopterygota</taxon>
        <taxon>Diptera</taxon>
        <taxon>Brachycera</taxon>
        <taxon>Muscomorpha</taxon>
        <taxon>Ephydroidea</taxon>
        <taxon>Drosophilidae</taxon>
        <taxon>Scaptodrosophila</taxon>
    </lineage>
</organism>
<dbReference type="Proteomes" id="UP000504634">
    <property type="component" value="Unplaced"/>
</dbReference>
<evidence type="ECO:0000256" key="7">
    <source>
        <dbReference type="PIRNR" id="PIRNR000862"/>
    </source>
</evidence>
<keyword evidence="6" id="KW-0325">Glycoprotein</keyword>